<gene>
    <name evidence="1" type="ORF">HGM15179_020787</name>
</gene>
<dbReference type="AlphaFoldDB" id="A0A8K1D6Y9"/>
<accession>A0A8K1D6Y9</accession>
<organism evidence="1 2">
    <name type="scientific">Zosterops borbonicus</name>
    <dbReference type="NCBI Taxonomy" id="364589"/>
    <lineage>
        <taxon>Eukaryota</taxon>
        <taxon>Metazoa</taxon>
        <taxon>Chordata</taxon>
        <taxon>Craniata</taxon>
        <taxon>Vertebrata</taxon>
        <taxon>Euteleostomi</taxon>
        <taxon>Archelosauria</taxon>
        <taxon>Archosauria</taxon>
        <taxon>Dinosauria</taxon>
        <taxon>Saurischia</taxon>
        <taxon>Theropoda</taxon>
        <taxon>Coelurosauria</taxon>
        <taxon>Aves</taxon>
        <taxon>Neognathae</taxon>
        <taxon>Neoaves</taxon>
        <taxon>Telluraves</taxon>
        <taxon>Australaves</taxon>
        <taxon>Passeriformes</taxon>
        <taxon>Sylvioidea</taxon>
        <taxon>Zosteropidae</taxon>
        <taxon>Zosterops</taxon>
    </lineage>
</organism>
<reference evidence="1" key="1">
    <citation type="submission" date="2019-04" db="EMBL/GenBank/DDBJ databases">
        <title>Genome assembly of Zosterops borbonicus 15179.</title>
        <authorList>
            <person name="Leroy T."/>
            <person name="Anselmetti Y."/>
            <person name="Tilak M.-K."/>
            <person name="Nabholz B."/>
        </authorList>
    </citation>
    <scope>NUCLEOTIDE SEQUENCE</scope>
    <source>
        <strain evidence="1">HGM_15179</strain>
        <tissue evidence="1">Muscle</tissue>
    </source>
</reference>
<comment type="caution">
    <text evidence="1">The sequence shown here is derived from an EMBL/GenBank/DDBJ whole genome shotgun (WGS) entry which is preliminary data.</text>
</comment>
<dbReference type="EMBL" id="SWJQ01002639">
    <property type="protein sequence ID" value="TRZ06320.1"/>
    <property type="molecule type" value="Genomic_DNA"/>
</dbReference>
<sequence length="117" mass="13098">DMLPTWTSPEDFARLRNSVDGDLLMTIQDLVLLCRSSDSYRAFVLWESSGSALVVFQASVISRAVSRWREDGCSETTRLLQVHWTVVLTRDLPEMICTLSVPGVDIAILSLAAWPLE</sequence>
<evidence type="ECO:0000313" key="2">
    <source>
        <dbReference type="Proteomes" id="UP000796761"/>
    </source>
</evidence>
<name>A0A8K1D6Y9_9PASS</name>
<keyword evidence="2" id="KW-1185">Reference proteome</keyword>
<dbReference type="Proteomes" id="UP000796761">
    <property type="component" value="Unassembled WGS sequence"/>
</dbReference>
<protein>
    <submittedName>
        <fullName evidence="1">Uncharacterized protein</fullName>
    </submittedName>
</protein>
<evidence type="ECO:0000313" key="1">
    <source>
        <dbReference type="EMBL" id="TRZ06320.1"/>
    </source>
</evidence>
<feature type="non-terminal residue" evidence="1">
    <location>
        <position position="1"/>
    </location>
</feature>
<proteinExistence type="predicted"/>